<dbReference type="Gene3D" id="3.60.21.10">
    <property type="match status" value="1"/>
</dbReference>
<proteinExistence type="predicted"/>
<evidence type="ECO:0000256" key="1">
    <source>
        <dbReference type="ARBA" id="ARBA00022475"/>
    </source>
</evidence>
<dbReference type="SUPFAM" id="SSF56300">
    <property type="entry name" value="Metallo-dependent phosphatases"/>
    <property type="match status" value="1"/>
</dbReference>
<keyword evidence="4" id="KW-0378">Hydrolase</keyword>
<dbReference type="EMBL" id="LJNI01000003">
    <property type="protein sequence ID" value="KPJ74478.1"/>
    <property type="molecule type" value="Genomic_DNA"/>
</dbReference>
<keyword evidence="1" id="KW-1003">Cell membrane</keyword>
<sequence length="231" mass="27568">MHYFISDAHIRTDESYRSKLLIKFLREMKAKMTHLYILGDLFEFWFEYNLVFPKNYFKTLAVLYNLIQDGKKVHYILGNHEVMRGSFLKNFGFIVHDNHALLTIDGKRVFLAHGNKIDRRLWITLWDKMLTSRLNHTLYSTIHPDIGVFLAQGISYLSRRQQGSPNLVYLLEQYAQRKLREVDIVMLAHSHIPVLKRFHSNKYYVNTGDWVKHFSYVVIDSGRILLRNYRQ</sequence>
<accession>A0A0S7YID1</accession>
<comment type="caution">
    <text evidence="8">The sequence shown here is derived from an EMBL/GenBank/DDBJ whole genome shotgun (WGS) entry which is preliminary data.</text>
</comment>
<evidence type="ECO:0000256" key="4">
    <source>
        <dbReference type="ARBA" id="ARBA00022801"/>
    </source>
</evidence>
<dbReference type="AlphaFoldDB" id="A0A0S7YID1"/>
<dbReference type="PANTHER" id="PTHR34990">
    <property type="entry name" value="UDP-2,3-DIACYLGLUCOSAMINE HYDROLASE-RELATED"/>
    <property type="match status" value="1"/>
</dbReference>
<feature type="domain" description="Calcineurin-like phosphoesterase" evidence="7">
    <location>
        <begin position="4"/>
        <end position="193"/>
    </location>
</feature>
<organism evidence="8 9">
    <name type="scientific">candidate division TA06 bacterium DG_78</name>
    <dbReference type="NCBI Taxonomy" id="1703772"/>
    <lineage>
        <taxon>Bacteria</taxon>
        <taxon>Bacteria division TA06</taxon>
    </lineage>
</organism>
<evidence type="ECO:0000259" key="7">
    <source>
        <dbReference type="Pfam" id="PF00149"/>
    </source>
</evidence>
<dbReference type="PANTHER" id="PTHR34990:SF1">
    <property type="entry name" value="UDP-2,3-DIACYLGLUCOSAMINE HYDROLASE"/>
    <property type="match status" value="1"/>
</dbReference>
<dbReference type="Proteomes" id="UP000051012">
    <property type="component" value="Unassembled WGS sequence"/>
</dbReference>
<gene>
    <name evidence="8" type="ORF">AMJ52_00400</name>
</gene>
<keyword evidence="6" id="KW-0464">Manganese</keyword>
<name>A0A0S7YID1_UNCT6</name>
<dbReference type="Pfam" id="PF00149">
    <property type="entry name" value="Metallophos"/>
    <property type="match status" value="1"/>
</dbReference>
<keyword evidence="3" id="KW-0479">Metal-binding</keyword>
<evidence type="ECO:0000313" key="9">
    <source>
        <dbReference type="Proteomes" id="UP000051012"/>
    </source>
</evidence>
<reference evidence="8 9" key="1">
    <citation type="journal article" date="2015" name="Microbiome">
        <title>Genomic resolution of linkages in carbon, nitrogen, and sulfur cycling among widespread estuary sediment bacteria.</title>
        <authorList>
            <person name="Baker B.J."/>
            <person name="Lazar C.S."/>
            <person name="Teske A.P."/>
            <person name="Dick G.J."/>
        </authorList>
    </citation>
    <scope>NUCLEOTIDE SEQUENCE [LARGE SCALE GENOMIC DNA]</scope>
    <source>
        <strain evidence="8">DG_78</strain>
    </source>
</reference>
<dbReference type="InterPro" id="IPR029052">
    <property type="entry name" value="Metallo-depent_PP-like"/>
</dbReference>
<dbReference type="CDD" id="cd07398">
    <property type="entry name" value="MPP_YbbF-LpxH"/>
    <property type="match status" value="1"/>
</dbReference>
<dbReference type="GO" id="GO:0046872">
    <property type="term" value="F:metal ion binding"/>
    <property type="evidence" value="ECO:0007669"/>
    <property type="project" value="UniProtKB-KW"/>
</dbReference>
<evidence type="ECO:0000256" key="3">
    <source>
        <dbReference type="ARBA" id="ARBA00022723"/>
    </source>
</evidence>
<keyword evidence="5" id="KW-0472">Membrane</keyword>
<evidence type="ECO:0000256" key="2">
    <source>
        <dbReference type="ARBA" id="ARBA00022519"/>
    </source>
</evidence>
<evidence type="ECO:0000313" key="8">
    <source>
        <dbReference type="EMBL" id="KPJ74478.1"/>
    </source>
</evidence>
<evidence type="ECO:0000256" key="5">
    <source>
        <dbReference type="ARBA" id="ARBA00023136"/>
    </source>
</evidence>
<keyword evidence="2" id="KW-0997">Cell inner membrane</keyword>
<dbReference type="GO" id="GO:0016020">
    <property type="term" value="C:membrane"/>
    <property type="evidence" value="ECO:0007669"/>
    <property type="project" value="GOC"/>
</dbReference>
<evidence type="ECO:0000256" key="6">
    <source>
        <dbReference type="ARBA" id="ARBA00023211"/>
    </source>
</evidence>
<dbReference type="InterPro" id="IPR004843">
    <property type="entry name" value="Calcineurin-like_PHP"/>
</dbReference>
<protein>
    <recommendedName>
        <fullName evidence="7">Calcineurin-like phosphoesterase domain-containing protein</fullName>
    </recommendedName>
</protein>
<dbReference type="PATRIC" id="fig|1703772.3.peg.1766"/>
<dbReference type="GO" id="GO:0009245">
    <property type="term" value="P:lipid A biosynthetic process"/>
    <property type="evidence" value="ECO:0007669"/>
    <property type="project" value="TreeGrafter"/>
</dbReference>
<dbReference type="GO" id="GO:0008758">
    <property type="term" value="F:UDP-2,3-diacylglucosamine hydrolase activity"/>
    <property type="evidence" value="ECO:0007669"/>
    <property type="project" value="TreeGrafter"/>
</dbReference>
<dbReference type="InterPro" id="IPR043461">
    <property type="entry name" value="LpxH-like"/>
</dbReference>